<feature type="coiled-coil region" evidence="1">
    <location>
        <begin position="44"/>
        <end position="78"/>
    </location>
</feature>
<feature type="compositionally biased region" description="Basic residues" evidence="2">
    <location>
        <begin position="430"/>
        <end position="442"/>
    </location>
</feature>
<evidence type="ECO:0000256" key="1">
    <source>
        <dbReference type="SAM" id="Coils"/>
    </source>
</evidence>
<dbReference type="Proteomes" id="UP001345963">
    <property type="component" value="Unassembled WGS sequence"/>
</dbReference>
<proteinExistence type="predicted"/>
<comment type="caution">
    <text evidence="3">The sequence shown here is derived from an EMBL/GenBank/DDBJ whole genome shotgun (WGS) entry which is preliminary data.</text>
</comment>
<keyword evidence="1" id="KW-0175">Coiled coil</keyword>
<gene>
    <name evidence="3" type="ORF">ATANTOWER_028144</name>
</gene>
<feature type="coiled-coil region" evidence="1">
    <location>
        <begin position="148"/>
        <end position="224"/>
    </location>
</feature>
<feature type="compositionally biased region" description="Polar residues" evidence="2">
    <location>
        <begin position="443"/>
        <end position="460"/>
    </location>
</feature>
<evidence type="ECO:0000256" key="2">
    <source>
        <dbReference type="SAM" id="MobiDB-lite"/>
    </source>
</evidence>
<keyword evidence="4" id="KW-1185">Reference proteome</keyword>
<evidence type="ECO:0000313" key="3">
    <source>
        <dbReference type="EMBL" id="MED6262871.1"/>
    </source>
</evidence>
<dbReference type="EMBL" id="JAHUTI010095526">
    <property type="protein sequence ID" value="MED6262871.1"/>
    <property type="molecule type" value="Genomic_DNA"/>
</dbReference>
<feature type="compositionally biased region" description="Polar residues" evidence="2">
    <location>
        <begin position="15"/>
        <end position="37"/>
    </location>
</feature>
<organism evidence="3 4">
    <name type="scientific">Ataeniobius toweri</name>
    <dbReference type="NCBI Taxonomy" id="208326"/>
    <lineage>
        <taxon>Eukaryota</taxon>
        <taxon>Metazoa</taxon>
        <taxon>Chordata</taxon>
        <taxon>Craniata</taxon>
        <taxon>Vertebrata</taxon>
        <taxon>Euteleostomi</taxon>
        <taxon>Actinopterygii</taxon>
        <taxon>Neopterygii</taxon>
        <taxon>Teleostei</taxon>
        <taxon>Neoteleostei</taxon>
        <taxon>Acanthomorphata</taxon>
        <taxon>Ovalentaria</taxon>
        <taxon>Atherinomorphae</taxon>
        <taxon>Cyprinodontiformes</taxon>
        <taxon>Goodeidae</taxon>
        <taxon>Ataeniobius</taxon>
    </lineage>
</organism>
<evidence type="ECO:0000313" key="4">
    <source>
        <dbReference type="Proteomes" id="UP001345963"/>
    </source>
</evidence>
<feature type="region of interest" description="Disordered" evidence="2">
    <location>
        <begin position="91"/>
        <end position="116"/>
    </location>
</feature>
<protein>
    <submittedName>
        <fullName evidence="3">Uncharacterized protein</fullName>
    </submittedName>
</protein>
<sequence>MDIQTKQLPKEAHSQESGWTKTENQDAVIQAKKSPSGNCIDEEINRLKSLLDVERARFNEEKQRANSLEKELPDTKLQLQKSNEFNKTHVDMGNETKRGLQESGDTFSSNEESEQVKSYEGREALLQRELEQMKVVHQEITTKLQLDVLTLRDQVETLENDLKMERKANSHPALNFFFKNQNKAQCEELKQEITLLRKTSKEAEMHLQEELKQMRISYQELNTRYQTDVEALILHAETLDQELNDNKEAHSQMIKMNNMLFVDLETEKGVLHEKLASLQNAYKETETNLQRDLEQLKGVHLEIMGKHETYISNFMKQVDTLEQELKDERYAHAETDIRAINDIKRLKAEKKMLLRDMEKLKNTIYENQLKFKQELDALKLENEKQIARNHQFSDELKERDKKTVEHEEAIQQVQKKKSLFKKVRHALGLRKPDKWKKNKATHNGKTFTPPKNVNTFYSKG</sequence>
<name>A0ABU7CJD6_9TELE</name>
<feature type="coiled-coil region" evidence="1">
    <location>
        <begin position="275"/>
        <end position="395"/>
    </location>
</feature>
<feature type="region of interest" description="Disordered" evidence="2">
    <location>
        <begin position="1"/>
        <end position="39"/>
    </location>
</feature>
<feature type="compositionally biased region" description="Basic and acidic residues" evidence="2">
    <location>
        <begin position="91"/>
        <end position="100"/>
    </location>
</feature>
<accession>A0ABU7CJD6</accession>
<reference evidence="3 4" key="1">
    <citation type="submission" date="2021-07" db="EMBL/GenBank/DDBJ databases">
        <authorList>
            <person name="Palmer J.M."/>
        </authorList>
    </citation>
    <scope>NUCLEOTIDE SEQUENCE [LARGE SCALE GENOMIC DNA]</scope>
    <source>
        <strain evidence="3 4">AT_MEX2019</strain>
        <tissue evidence="3">Muscle</tissue>
    </source>
</reference>
<feature type="region of interest" description="Disordered" evidence="2">
    <location>
        <begin position="430"/>
        <end position="460"/>
    </location>
</feature>